<sequence length="303" mass="35212">MAGEMQNDLLLFGIMLLAVALRFLEFATRARHNLNTHESTASPSVRLMDLPQELRDEILELAVTETRIYGYVPYEEHARYGWVDYDGRRSLKCRWYDFLRHCSWLPWRRVQRVYGTYCSLLLVNRRINAETSGLLFKHNQFDFSFRPAAIRRIRINDILTARGTIMLHGGTLMNGSCTRSHHTLSFRRKRHSNVYELVIGWDSYHECRYPHTALGEDGCCDDCKDEIRRFEATARLVLERCLSRSKSGDTQRMTVEMLAAGMSEAVKTNLSYVCLSVNEPAEDNEFDFWGWAAQQGKVIELHT</sequence>
<dbReference type="AlphaFoldDB" id="A0AAV9JVE7"/>
<reference evidence="1 2" key="1">
    <citation type="submission" date="2021-11" db="EMBL/GenBank/DDBJ databases">
        <title>Black yeast isolated from Biological Soil Crust.</title>
        <authorList>
            <person name="Kurbessoian T."/>
        </authorList>
    </citation>
    <scope>NUCLEOTIDE SEQUENCE [LARGE SCALE GENOMIC DNA]</scope>
    <source>
        <strain evidence="1 2">CCFEE 5522</strain>
    </source>
</reference>
<name>A0AAV9JVE7_9PEZI</name>
<evidence type="ECO:0000313" key="2">
    <source>
        <dbReference type="Proteomes" id="UP001324427"/>
    </source>
</evidence>
<evidence type="ECO:0000313" key="1">
    <source>
        <dbReference type="EMBL" id="KAK4549036.1"/>
    </source>
</evidence>
<dbReference type="Proteomes" id="UP001324427">
    <property type="component" value="Unassembled WGS sequence"/>
</dbReference>
<accession>A0AAV9JVE7</accession>
<dbReference type="PANTHER" id="PTHR38790">
    <property type="entry name" value="2EXR DOMAIN-CONTAINING PROTEIN-RELATED"/>
    <property type="match status" value="1"/>
</dbReference>
<keyword evidence="2" id="KW-1185">Reference proteome</keyword>
<comment type="caution">
    <text evidence="1">The sequence shown here is derived from an EMBL/GenBank/DDBJ whole genome shotgun (WGS) entry which is preliminary data.</text>
</comment>
<organism evidence="1 2">
    <name type="scientific">Oleoguttula mirabilis</name>
    <dbReference type="NCBI Taxonomy" id="1507867"/>
    <lineage>
        <taxon>Eukaryota</taxon>
        <taxon>Fungi</taxon>
        <taxon>Dikarya</taxon>
        <taxon>Ascomycota</taxon>
        <taxon>Pezizomycotina</taxon>
        <taxon>Dothideomycetes</taxon>
        <taxon>Dothideomycetidae</taxon>
        <taxon>Mycosphaerellales</taxon>
        <taxon>Teratosphaeriaceae</taxon>
        <taxon>Oleoguttula</taxon>
    </lineage>
</organism>
<dbReference type="EMBL" id="JAVFHQ010000005">
    <property type="protein sequence ID" value="KAK4549036.1"/>
    <property type="molecule type" value="Genomic_DNA"/>
</dbReference>
<gene>
    <name evidence="1" type="ORF">LTR36_007492</name>
</gene>
<proteinExistence type="predicted"/>
<protein>
    <submittedName>
        <fullName evidence="1">Uncharacterized protein</fullName>
    </submittedName>
</protein>